<accession>A0A9W6T927</accession>
<feature type="compositionally biased region" description="Acidic residues" evidence="1">
    <location>
        <begin position="31"/>
        <end position="52"/>
    </location>
</feature>
<reference evidence="2" key="1">
    <citation type="submission" date="2023-04" db="EMBL/GenBank/DDBJ databases">
        <title>Candida boidinii NBRC 10035.</title>
        <authorList>
            <person name="Ichikawa N."/>
            <person name="Sato H."/>
            <person name="Tonouchi N."/>
        </authorList>
    </citation>
    <scope>NUCLEOTIDE SEQUENCE</scope>
    <source>
        <strain evidence="2">NBRC 10035</strain>
    </source>
</reference>
<proteinExistence type="predicted"/>
<evidence type="ECO:0000313" key="3">
    <source>
        <dbReference type="Proteomes" id="UP001165120"/>
    </source>
</evidence>
<dbReference type="EMBL" id="BSXN01003908">
    <property type="protein sequence ID" value="GME80210.1"/>
    <property type="molecule type" value="Genomic_DNA"/>
</dbReference>
<dbReference type="AlphaFoldDB" id="A0A9W6T927"/>
<protein>
    <submittedName>
        <fullName evidence="2">Unnamed protein product</fullName>
    </submittedName>
</protein>
<feature type="region of interest" description="Disordered" evidence="1">
    <location>
        <begin position="1"/>
        <end position="66"/>
    </location>
</feature>
<gene>
    <name evidence="2" type="ORF">Cboi02_000634300</name>
</gene>
<organism evidence="2 3">
    <name type="scientific">Candida boidinii</name>
    <name type="common">Yeast</name>
    <dbReference type="NCBI Taxonomy" id="5477"/>
    <lineage>
        <taxon>Eukaryota</taxon>
        <taxon>Fungi</taxon>
        <taxon>Dikarya</taxon>
        <taxon>Ascomycota</taxon>
        <taxon>Saccharomycotina</taxon>
        <taxon>Pichiomycetes</taxon>
        <taxon>Pichiales</taxon>
        <taxon>Pichiaceae</taxon>
        <taxon>Ogataea</taxon>
        <taxon>Ogataea/Candida clade</taxon>
    </lineage>
</organism>
<name>A0A9W6T927_CANBO</name>
<evidence type="ECO:0000313" key="2">
    <source>
        <dbReference type="EMBL" id="GME80210.1"/>
    </source>
</evidence>
<evidence type="ECO:0000256" key="1">
    <source>
        <dbReference type="SAM" id="MobiDB-lite"/>
    </source>
</evidence>
<dbReference type="Proteomes" id="UP001165120">
    <property type="component" value="Unassembled WGS sequence"/>
</dbReference>
<keyword evidence="3" id="KW-1185">Reference proteome</keyword>
<feature type="compositionally biased region" description="Low complexity" evidence="1">
    <location>
        <begin position="10"/>
        <end position="22"/>
    </location>
</feature>
<sequence length="184" mass="21300">MTDYLHYPDSNSNSNSNSFQNSKLRDHSYDDVSDEDEDDAEYDDEDDEEHEDGEIFDHNDTHSQSSVLGIYDHGESKDVSEQESQRQVKLLKSLLGQVVVSEIHLMALTKKRFSIIKNHEDKMTKSHDEFNSKIETNGDLQRKALKLINEVEEKIEDSNTISNREANKVDELLGYCDHYLQMIN</sequence>
<comment type="caution">
    <text evidence="2">The sequence shown here is derived from an EMBL/GenBank/DDBJ whole genome shotgun (WGS) entry which is preliminary data.</text>
</comment>